<sequence>MQFLTSLWLIIAAITTVVAAIPASGSSPISLKGSRSGTRSSSPKAAGERVPEHLELQRDSSFHLASNADKNFRTSTVFTTQLELSQPVEQVTDNQLVQIGIDAFKELQAAYPNKNGKPDRNMPHVITVLASGQSIYIASSVRGGYNYVKTQCAPPHPLGDAIQRLSDETGANAPTPEHPTLNHANYAACGEIMTMAMYFKKNGLASRTISGRILAVQLSRADGDIVMKRPCDPIQDKKKTGTFGCKANNPALGVTDIKMGTKPAPYTLAGIRARVVTSPSLC</sequence>
<dbReference type="EMBL" id="ML996089">
    <property type="protein sequence ID" value="KAF2150285.1"/>
    <property type="molecule type" value="Genomic_DNA"/>
</dbReference>
<dbReference type="Proteomes" id="UP000799439">
    <property type="component" value="Unassembled WGS sequence"/>
</dbReference>
<protein>
    <submittedName>
        <fullName evidence="3">Uncharacterized protein</fullName>
    </submittedName>
</protein>
<keyword evidence="4" id="KW-1185">Reference proteome</keyword>
<organism evidence="3 4">
    <name type="scientific">Myriangium duriaei CBS 260.36</name>
    <dbReference type="NCBI Taxonomy" id="1168546"/>
    <lineage>
        <taxon>Eukaryota</taxon>
        <taxon>Fungi</taxon>
        <taxon>Dikarya</taxon>
        <taxon>Ascomycota</taxon>
        <taxon>Pezizomycotina</taxon>
        <taxon>Dothideomycetes</taxon>
        <taxon>Dothideomycetidae</taxon>
        <taxon>Myriangiales</taxon>
        <taxon>Myriangiaceae</taxon>
        <taxon>Myriangium</taxon>
    </lineage>
</organism>
<comment type="caution">
    <text evidence="3">The sequence shown here is derived from an EMBL/GenBank/DDBJ whole genome shotgun (WGS) entry which is preliminary data.</text>
</comment>
<evidence type="ECO:0000313" key="3">
    <source>
        <dbReference type="EMBL" id="KAF2150285.1"/>
    </source>
</evidence>
<dbReference type="OrthoDB" id="3769740at2759"/>
<keyword evidence="2" id="KW-0732">Signal</keyword>
<name>A0A9P4MDR6_9PEZI</name>
<reference evidence="3" key="1">
    <citation type="journal article" date="2020" name="Stud. Mycol.">
        <title>101 Dothideomycetes genomes: a test case for predicting lifestyles and emergence of pathogens.</title>
        <authorList>
            <person name="Haridas S."/>
            <person name="Albert R."/>
            <person name="Binder M."/>
            <person name="Bloem J."/>
            <person name="Labutti K."/>
            <person name="Salamov A."/>
            <person name="Andreopoulos B."/>
            <person name="Baker S."/>
            <person name="Barry K."/>
            <person name="Bills G."/>
            <person name="Bluhm B."/>
            <person name="Cannon C."/>
            <person name="Castanera R."/>
            <person name="Culley D."/>
            <person name="Daum C."/>
            <person name="Ezra D."/>
            <person name="Gonzalez J."/>
            <person name="Henrissat B."/>
            <person name="Kuo A."/>
            <person name="Liang C."/>
            <person name="Lipzen A."/>
            <person name="Lutzoni F."/>
            <person name="Magnuson J."/>
            <person name="Mondo S."/>
            <person name="Nolan M."/>
            <person name="Ohm R."/>
            <person name="Pangilinan J."/>
            <person name="Park H.-J."/>
            <person name="Ramirez L."/>
            <person name="Alfaro M."/>
            <person name="Sun H."/>
            <person name="Tritt A."/>
            <person name="Yoshinaga Y."/>
            <person name="Zwiers L.-H."/>
            <person name="Turgeon B."/>
            <person name="Goodwin S."/>
            <person name="Spatafora J."/>
            <person name="Crous P."/>
            <person name="Grigoriev I."/>
        </authorList>
    </citation>
    <scope>NUCLEOTIDE SEQUENCE</scope>
    <source>
        <strain evidence="3">CBS 260.36</strain>
    </source>
</reference>
<dbReference type="AlphaFoldDB" id="A0A9P4MDR6"/>
<evidence type="ECO:0000256" key="1">
    <source>
        <dbReference type="SAM" id="MobiDB-lite"/>
    </source>
</evidence>
<accession>A0A9P4MDR6</accession>
<feature type="compositionally biased region" description="Polar residues" evidence="1">
    <location>
        <begin position="33"/>
        <end position="43"/>
    </location>
</feature>
<evidence type="ECO:0000313" key="4">
    <source>
        <dbReference type="Proteomes" id="UP000799439"/>
    </source>
</evidence>
<evidence type="ECO:0000256" key="2">
    <source>
        <dbReference type="SAM" id="SignalP"/>
    </source>
</evidence>
<proteinExistence type="predicted"/>
<gene>
    <name evidence="3" type="ORF">K461DRAFT_295580</name>
</gene>
<feature type="region of interest" description="Disordered" evidence="1">
    <location>
        <begin position="27"/>
        <end position="50"/>
    </location>
</feature>
<feature type="chain" id="PRO_5040329178" evidence="2">
    <location>
        <begin position="20"/>
        <end position="282"/>
    </location>
</feature>
<feature type="signal peptide" evidence="2">
    <location>
        <begin position="1"/>
        <end position="19"/>
    </location>
</feature>